<sequence>MEIQLSRDQQKQLEQYAASRGITPEEAATELARGELGRRYRLPRSNGEVVPFQGLKRPEDSTR</sequence>
<dbReference type="RefSeq" id="WP_088476175.1">
    <property type="nucleotide sequence ID" value="NZ_NIXP01000090.1"/>
</dbReference>
<protein>
    <submittedName>
        <fullName evidence="2">Uncharacterized protein</fullName>
    </submittedName>
</protein>
<organism evidence="2 3">
    <name type="scientific">Stenotrophomonas pavanii</name>
    <dbReference type="NCBI Taxonomy" id="487698"/>
    <lineage>
        <taxon>Bacteria</taxon>
        <taxon>Pseudomonadati</taxon>
        <taxon>Pseudomonadota</taxon>
        <taxon>Gammaproteobacteria</taxon>
        <taxon>Lysobacterales</taxon>
        <taxon>Lysobacteraceae</taxon>
        <taxon>Stenotrophomonas</taxon>
    </lineage>
</organism>
<evidence type="ECO:0000313" key="2">
    <source>
        <dbReference type="EMBL" id="OWR32237.1"/>
    </source>
</evidence>
<feature type="region of interest" description="Disordered" evidence="1">
    <location>
        <begin position="43"/>
        <end position="63"/>
    </location>
</feature>
<proteinExistence type="predicted"/>
<gene>
    <name evidence="2" type="ORF">CEE55_13730</name>
</gene>
<evidence type="ECO:0000256" key="1">
    <source>
        <dbReference type="SAM" id="MobiDB-lite"/>
    </source>
</evidence>
<dbReference type="Proteomes" id="UP000197904">
    <property type="component" value="Unassembled WGS sequence"/>
</dbReference>
<reference evidence="2 3" key="1">
    <citation type="submission" date="2017-06" db="EMBL/GenBank/DDBJ databases">
        <authorList>
            <person name="Kim H.J."/>
            <person name="Triplett B.A."/>
        </authorList>
    </citation>
    <scope>NUCLEOTIDE SEQUENCE [LARGE SCALE GENOMIC DNA]</scope>
    <source>
        <strain evidence="2 3">S18795</strain>
    </source>
</reference>
<comment type="caution">
    <text evidence="2">The sequence shown here is derived from an EMBL/GenBank/DDBJ whole genome shotgun (WGS) entry which is preliminary data.</text>
</comment>
<accession>A0A246KXB6</accession>
<name>A0A246KXB6_9GAMM</name>
<evidence type="ECO:0000313" key="3">
    <source>
        <dbReference type="Proteomes" id="UP000197904"/>
    </source>
</evidence>
<dbReference type="EMBL" id="NIXP01000090">
    <property type="protein sequence ID" value="OWR32237.1"/>
    <property type="molecule type" value="Genomic_DNA"/>
</dbReference>
<dbReference type="AlphaFoldDB" id="A0A246KXB6"/>
<feature type="region of interest" description="Disordered" evidence="1">
    <location>
        <begin position="1"/>
        <end position="30"/>
    </location>
</feature>